<reference evidence="3 4" key="1">
    <citation type="journal article" date="2011" name="Proc. Natl. Acad. Sci. U.S.A.">
        <title>Evolutionary erosion of yeast sex chromosomes by mating-type switching accidents.</title>
        <authorList>
            <person name="Gordon J.L."/>
            <person name="Armisen D."/>
            <person name="Proux-Wera E."/>
            <person name="Oheigeartaigh S.S."/>
            <person name="Byrne K.P."/>
            <person name="Wolfe K.H."/>
        </authorList>
    </citation>
    <scope>NUCLEOTIDE SEQUENCE [LARGE SCALE GENOMIC DNA]</scope>
    <source>
        <strain evidence="4">ATCC 10662 / CBS 1146 / NBRC 0425 / NCYC 2629 / NRRL Y-866</strain>
    </source>
</reference>
<sequence length="335" mass="38279">MHSRLPNAPASYLPTKKSQRASEARIAKINELYESIKKKHQDSVVSNNSTSVASDEQEADNCIQVNGLDYRLPSVSHTEEPSVTVKEEDAMNVFRLNQTPTPPERLQRLGSENNHRAFEEEDDEDDYEAELRFTPKFKSRRSLITMKQSSSLQKKVHPVVPNKVRRPSRVSSLRKALGDPLPLPYVGKRKLSNGIDPGLGFNNSLTDGTINKNRQMMERKWKKLISQDRDLIEKRFAEIRQRSSQNNPDISFNDALPPPVSVSTAGQQNVNSLSELNKEIIANREKLDHIIGLLSHQQNVATRTIKLQRPSREVQHWTICIIVLIICNLYVYYYL</sequence>
<keyword evidence="2" id="KW-0472">Membrane</keyword>
<dbReference type="eggNOG" id="ENOG502S30N">
    <property type="taxonomic scope" value="Eukaryota"/>
</dbReference>
<dbReference type="AlphaFoldDB" id="G8ZLE3"/>
<evidence type="ECO:0000256" key="2">
    <source>
        <dbReference type="SAM" id="Phobius"/>
    </source>
</evidence>
<feature type="region of interest" description="Disordered" evidence="1">
    <location>
        <begin position="38"/>
        <end position="58"/>
    </location>
</feature>
<dbReference type="STRING" id="1076872.G8ZLE3"/>
<feature type="transmembrane region" description="Helical" evidence="2">
    <location>
        <begin position="314"/>
        <end position="333"/>
    </location>
</feature>
<keyword evidence="2" id="KW-1133">Transmembrane helix</keyword>
<keyword evidence="4" id="KW-1185">Reference proteome</keyword>
<feature type="compositionally biased region" description="Low complexity" evidence="1">
    <location>
        <begin position="43"/>
        <end position="54"/>
    </location>
</feature>
<gene>
    <name evidence="3" type="primary">TDEL0A01050</name>
    <name evidence="3" type="ORF">TDEL_0A01050</name>
</gene>
<proteinExistence type="predicted"/>
<dbReference type="KEGG" id="tdl:TDEL_0A01050"/>
<dbReference type="RefSeq" id="XP_003678648.1">
    <property type="nucleotide sequence ID" value="XM_003678600.1"/>
</dbReference>
<name>G8ZLE3_TORDE</name>
<dbReference type="HOGENOM" id="CLU_858446_0_0_1"/>
<evidence type="ECO:0000313" key="3">
    <source>
        <dbReference type="EMBL" id="CCE89437.1"/>
    </source>
</evidence>
<dbReference type="EMBL" id="HE616742">
    <property type="protein sequence ID" value="CCE89437.1"/>
    <property type="molecule type" value="Genomic_DNA"/>
</dbReference>
<dbReference type="OrthoDB" id="4053921at2759"/>
<evidence type="ECO:0000313" key="4">
    <source>
        <dbReference type="Proteomes" id="UP000005627"/>
    </source>
</evidence>
<keyword evidence="2" id="KW-0812">Transmembrane</keyword>
<dbReference type="GeneID" id="11503216"/>
<feature type="region of interest" description="Disordered" evidence="1">
    <location>
        <begin position="1"/>
        <end position="22"/>
    </location>
</feature>
<dbReference type="FunCoup" id="G8ZLE3">
    <property type="interactions" value="120"/>
</dbReference>
<protein>
    <submittedName>
        <fullName evidence="3">Uncharacterized protein</fullName>
    </submittedName>
</protein>
<evidence type="ECO:0000256" key="1">
    <source>
        <dbReference type="SAM" id="MobiDB-lite"/>
    </source>
</evidence>
<dbReference type="Proteomes" id="UP000005627">
    <property type="component" value="Chromosome 1"/>
</dbReference>
<organism evidence="3 4">
    <name type="scientific">Torulaspora delbrueckii</name>
    <name type="common">Yeast</name>
    <name type="synonym">Candida colliculosa</name>
    <dbReference type="NCBI Taxonomy" id="4950"/>
    <lineage>
        <taxon>Eukaryota</taxon>
        <taxon>Fungi</taxon>
        <taxon>Dikarya</taxon>
        <taxon>Ascomycota</taxon>
        <taxon>Saccharomycotina</taxon>
        <taxon>Saccharomycetes</taxon>
        <taxon>Saccharomycetales</taxon>
        <taxon>Saccharomycetaceae</taxon>
        <taxon>Torulaspora</taxon>
    </lineage>
</organism>
<accession>G8ZLE3</accession>
<dbReference type="InParanoid" id="G8ZLE3"/>